<sequence length="262" mass="29055">MTTCLAMLIRLKFLRLDFQSPRLLLNRSQRAQPLMRALLPSLTWLEFAGVNEYMEDLAARIKAPLLDNINIRFFEQIVFDISQLSQFIACAEKLNFPSQAKVYFHSDFVEILLSPSSGAAGNLTLQVSCTTSDGQVSAMAQICHRASPLLSGVGRLEIDGGRMGKGLRAFSMAGAFIPVHRRGESAYHRAPGPLVASALREVTRATAAEVLPALRSLLLEKPEPSEFVEGAIRRFIKMRGPSKHPVAVFRQQSDWEDDLWGA</sequence>
<comment type="caution">
    <text evidence="1">The sequence shown here is derived from an EMBL/GenBank/DDBJ whole genome shotgun (WGS) entry which is preliminary data.</text>
</comment>
<gene>
    <name evidence="1" type="ORF">F5148DRAFT_1152197</name>
</gene>
<accession>A0ACC0TZJ7</accession>
<evidence type="ECO:0000313" key="1">
    <source>
        <dbReference type="EMBL" id="KAI9452510.1"/>
    </source>
</evidence>
<proteinExistence type="predicted"/>
<protein>
    <submittedName>
        <fullName evidence="1">Uncharacterized protein</fullName>
    </submittedName>
</protein>
<name>A0ACC0TZJ7_9AGAM</name>
<dbReference type="Proteomes" id="UP001207468">
    <property type="component" value="Unassembled WGS sequence"/>
</dbReference>
<organism evidence="1 2">
    <name type="scientific">Russula earlei</name>
    <dbReference type="NCBI Taxonomy" id="71964"/>
    <lineage>
        <taxon>Eukaryota</taxon>
        <taxon>Fungi</taxon>
        <taxon>Dikarya</taxon>
        <taxon>Basidiomycota</taxon>
        <taxon>Agaricomycotina</taxon>
        <taxon>Agaricomycetes</taxon>
        <taxon>Russulales</taxon>
        <taxon>Russulaceae</taxon>
        <taxon>Russula</taxon>
    </lineage>
</organism>
<keyword evidence="2" id="KW-1185">Reference proteome</keyword>
<evidence type="ECO:0000313" key="2">
    <source>
        <dbReference type="Proteomes" id="UP001207468"/>
    </source>
</evidence>
<dbReference type="EMBL" id="JAGFNK010000334">
    <property type="protein sequence ID" value="KAI9452510.1"/>
    <property type="molecule type" value="Genomic_DNA"/>
</dbReference>
<reference evidence="1" key="1">
    <citation type="submission" date="2021-03" db="EMBL/GenBank/DDBJ databases">
        <title>Evolutionary priming and transition to the ectomycorrhizal habit in an iconic lineage of mushroom-forming fungi: is preadaptation a requirement?</title>
        <authorList>
            <consortium name="DOE Joint Genome Institute"/>
            <person name="Looney B.P."/>
            <person name="Miyauchi S."/>
            <person name="Morin E."/>
            <person name="Drula E."/>
            <person name="Courty P.E."/>
            <person name="Chicoki N."/>
            <person name="Fauchery L."/>
            <person name="Kohler A."/>
            <person name="Kuo A."/>
            <person name="LaButti K."/>
            <person name="Pangilinan J."/>
            <person name="Lipzen A."/>
            <person name="Riley R."/>
            <person name="Andreopoulos W."/>
            <person name="He G."/>
            <person name="Johnson J."/>
            <person name="Barry K.W."/>
            <person name="Grigoriev I.V."/>
            <person name="Nagy L."/>
            <person name="Hibbett D."/>
            <person name="Henrissat B."/>
            <person name="Matheny P.B."/>
            <person name="Labbe J."/>
            <person name="Martin A.F."/>
        </authorList>
    </citation>
    <scope>NUCLEOTIDE SEQUENCE</scope>
    <source>
        <strain evidence="1">BPL698</strain>
    </source>
</reference>